<dbReference type="PANTHER" id="PTHR43566">
    <property type="entry name" value="CONSERVED PROTEIN"/>
    <property type="match status" value="1"/>
</dbReference>
<evidence type="ECO:0000313" key="3">
    <source>
        <dbReference type="Proteomes" id="UP000823629"/>
    </source>
</evidence>
<organism evidence="2 3">
    <name type="scientific">Candidatus Scatoplasma merdavium</name>
    <dbReference type="NCBI Taxonomy" id="2840932"/>
    <lineage>
        <taxon>Bacteria</taxon>
        <taxon>Bacillati</taxon>
        <taxon>Bacillota</taxon>
        <taxon>Bacilli</taxon>
        <taxon>Bacillales</taxon>
        <taxon>Candidatus Scatoplasma</taxon>
    </lineage>
</organism>
<dbReference type="InterPro" id="IPR011856">
    <property type="entry name" value="tRNA_endonuc-like_dom_sf"/>
</dbReference>
<dbReference type="EMBL" id="JADING010000051">
    <property type="protein sequence ID" value="MBO8414189.1"/>
    <property type="molecule type" value="Genomic_DNA"/>
</dbReference>
<evidence type="ECO:0000313" key="2">
    <source>
        <dbReference type="EMBL" id="MBO8414189.1"/>
    </source>
</evidence>
<evidence type="ECO:0000259" key="1">
    <source>
        <dbReference type="Pfam" id="PF13635"/>
    </source>
</evidence>
<protein>
    <submittedName>
        <fullName evidence="2">DUF4143 domain-containing protein</fullName>
    </submittedName>
</protein>
<dbReference type="PANTHER" id="PTHR43566:SF2">
    <property type="entry name" value="DUF4143 DOMAIN-CONTAINING PROTEIN"/>
    <property type="match status" value="1"/>
</dbReference>
<dbReference type="Gene3D" id="3.40.1350.10">
    <property type="match status" value="1"/>
</dbReference>
<reference evidence="2" key="1">
    <citation type="submission" date="2020-10" db="EMBL/GenBank/DDBJ databases">
        <authorList>
            <person name="Gilroy R."/>
        </authorList>
    </citation>
    <scope>NUCLEOTIDE SEQUENCE</scope>
    <source>
        <strain evidence="2">1748</strain>
    </source>
</reference>
<name>A0A9D9GRS1_9BACL</name>
<dbReference type="AlphaFoldDB" id="A0A9D9GRS1"/>
<dbReference type="InterPro" id="IPR025420">
    <property type="entry name" value="DUF4143"/>
</dbReference>
<dbReference type="SUPFAM" id="SSF52980">
    <property type="entry name" value="Restriction endonuclease-like"/>
    <property type="match status" value="1"/>
</dbReference>
<reference evidence="2" key="2">
    <citation type="journal article" date="2021" name="PeerJ">
        <title>Extensive microbial diversity within the chicken gut microbiome revealed by metagenomics and culture.</title>
        <authorList>
            <person name="Gilroy R."/>
            <person name="Ravi A."/>
            <person name="Getino M."/>
            <person name="Pursley I."/>
            <person name="Horton D.L."/>
            <person name="Alikhan N.F."/>
            <person name="Baker D."/>
            <person name="Gharbi K."/>
            <person name="Hall N."/>
            <person name="Watson M."/>
            <person name="Adriaenssens E.M."/>
            <person name="Foster-Nyarko E."/>
            <person name="Jarju S."/>
            <person name="Secka A."/>
            <person name="Antonio M."/>
            <person name="Oren A."/>
            <person name="Chaudhuri R.R."/>
            <person name="La Ragione R."/>
            <person name="Hildebrand F."/>
            <person name="Pallen M.J."/>
        </authorList>
    </citation>
    <scope>NUCLEOTIDE SEQUENCE</scope>
    <source>
        <strain evidence="2">1748</strain>
    </source>
</reference>
<feature type="domain" description="DUF4143" evidence="1">
    <location>
        <begin position="55"/>
        <end position="215"/>
    </location>
</feature>
<gene>
    <name evidence="2" type="ORF">IAC78_01735</name>
</gene>
<proteinExistence type="predicted"/>
<dbReference type="Pfam" id="PF13635">
    <property type="entry name" value="DUF4143"/>
    <property type="match status" value="1"/>
</dbReference>
<sequence>MSFNPLELAKKSNDFKLSVDELYKLIVKGMYPELYDNQNLDLNMFYSNYVTTYIERDVSQLINLKDKLKFQNFLEILASLTGQELVYDTLAKALGVKVDTIKSWISVLLAGDIIYLLEPYNELSIVKRIVKRPKIYFSDTGLACYLAKLNNENVLRNSIFNGRFIETYIVNEIRKSFLNNGIKDNFYYYRDKNQNEIDLIILENGILHCIECKSGVSFTKEDVKSFSKLKDSNYQIGYSYLICNTETIYKLDDKVFCIPISSI</sequence>
<dbReference type="Proteomes" id="UP000823629">
    <property type="component" value="Unassembled WGS sequence"/>
</dbReference>
<comment type="caution">
    <text evidence="2">The sequence shown here is derived from an EMBL/GenBank/DDBJ whole genome shotgun (WGS) entry which is preliminary data.</text>
</comment>
<dbReference type="GO" id="GO:0003676">
    <property type="term" value="F:nucleic acid binding"/>
    <property type="evidence" value="ECO:0007669"/>
    <property type="project" value="InterPro"/>
</dbReference>
<dbReference type="InterPro" id="IPR011335">
    <property type="entry name" value="Restrct_endonuc-II-like"/>
</dbReference>
<accession>A0A9D9GRS1</accession>